<organism evidence="4 5">
    <name type="scientific">Macrophomina phaseolina (strain MS6)</name>
    <name type="common">Charcoal rot fungus</name>
    <dbReference type="NCBI Taxonomy" id="1126212"/>
    <lineage>
        <taxon>Eukaryota</taxon>
        <taxon>Fungi</taxon>
        <taxon>Dikarya</taxon>
        <taxon>Ascomycota</taxon>
        <taxon>Pezizomycotina</taxon>
        <taxon>Dothideomycetes</taxon>
        <taxon>Dothideomycetes incertae sedis</taxon>
        <taxon>Botryosphaeriales</taxon>
        <taxon>Botryosphaeriaceae</taxon>
        <taxon>Macrophomina</taxon>
    </lineage>
</organism>
<dbReference type="InterPro" id="IPR027417">
    <property type="entry name" value="P-loop_NTPase"/>
</dbReference>
<dbReference type="STRING" id="1126212.K2SSY8"/>
<dbReference type="VEuPathDB" id="FungiDB:MPH_02837"/>
<dbReference type="InterPro" id="IPR003959">
    <property type="entry name" value="ATPase_AAA_core"/>
</dbReference>
<evidence type="ECO:0000313" key="4">
    <source>
        <dbReference type="EMBL" id="EKG19835.1"/>
    </source>
</evidence>
<reference evidence="4 5" key="1">
    <citation type="journal article" date="2012" name="BMC Genomics">
        <title>Tools to kill: Genome of one of the most destructive plant pathogenic fungi Macrophomina phaseolina.</title>
        <authorList>
            <person name="Islam M.S."/>
            <person name="Haque M.S."/>
            <person name="Islam M.M."/>
            <person name="Emdad E.M."/>
            <person name="Halim A."/>
            <person name="Hossen Q.M.M."/>
            <person name="Hossain M.Z."/>
            <person name="Ahmed B."/>
            <person name="Rahim S."/>
            <person name="Rahman M.S."/>
            <person name="Alam M.M."/>
            <person name="Hou S."/>
            <person name="Wan X."/>
            <person name="Saito J.A."/>
            <person name="Alam M."/>
        </authorList>
    </citation>
    <scope>NUCLEOTIDE SEQUENCE [LARGE SCALE GENOMIC DNA]</scope>
    <source>
        <strain evidence="4 5">MS6</strain>
    </source>
</reference>
<dbReference type="SUPFAM" id="SSF52540">
    <property type="entry name" value="P-loop containing nucleoside triphosphate hydrolases"/>
    <property type="match status" value="1"/>
</dbReference>
<name>K2SSY8_MACPH</name>
<feature type="domain" description="AAA+ ATPase lid" evidence="3">
    <location>
        <begin position="639"/>
        <end position="738"/>
    </location>
</feature>
<dbReference type="Pfam" id="PF23232">
    <property type="entry name" value="AAA_lid_13"/>
    <property type="match status" value="1"/>
</dbReference>
<dbReference type="Proteomes" id="UP000007129">
    <property type="component" value="Unassembled WGS sequence"/>
</dbReference>
<dbReference type="InParanoid" id="K2SSY8"/>
<accession>K2SSY8</accession>
<evidence type="ECO:0000259" key="3">
    <source>
        <dbReference type="Pfam" id="PF23232"/>
    </source>
</evidence>
<dbReference type="InterPro" id="IPR056599">
    <property type="entry name" value="AAA_lid_fung"/>
</dbReference>
<feature type="region of interest" description="Disordered" evidence="1">
    <location>
        <begin position="1"/>
        <end position="27"/>
    </location>
</feature>
<feature type="compositionally biased region" description="Basic and acidic residues" evidence="1">
    <location>
        <begin position="490"/>
        <end position="499"/>
    </location>
</feature>
<dbReference type="Gene3D" id="3.40.50.300">
    <property type="entry name" value="P-loop containing nucleotide triphosphate hydrolases"/>
    <property type="match status" value="1"/>
</dbReference>
<feature type="domain" description="ATPase AAA-type core" evidence="2">
    <location>
        <begin position="558"/>
        <end position="636"/>
    </location>
</feature>
<sequence length="767" mass="88025">MKHLQTVNAGGQKNEPPNTEAPCSTQNAPHLDRIAYKVEYIHGPSKMTVFETEGKSHEALYSAKKIHNTTALFEAVDVNITNENKGDWSKAKPPTIFAKDRPYIKIFSTRLISALCHVVHYYPGQDFRSDQMRIEWPYMVIWHHEQALEDYAAIFQSDESTDGESKGLCDNEGVSHEIACLLDFVRGQNGDAVRKARERWAAGCVPTNTLWLFYKPGADFYCDQERRGAWETYVVASVSTEWWGKFERGLEIEAWKLQSDEDEILLYPKSKTLWLDYGQTLTKVSELPLIPSEFAETSEDVRIMGRRGQDIREFFMERGEMYCRLKHKQCFDYDGLTRTHPIRPYVGQVMVDGQQWAADITSDDIKGLMSNAYLHELPSYRICTCPKYTSRLNDSARTAKFLNYMGDTRDATSHMKFLCRGTIAAFLFKTRDWAELDVLSFRKPLFDGDILRRLVIPQETKELITRLTEKYVRKLIEKHEEEDIKQERGPIARLKDKPMDITGLPGGPNEGAKRLAPVPESSSWSADFVSGKGEGLIFLLHGKPGVGKTYTADPETVEKRLQRWFKIAASWGAIMLIDEADIYMEHRQVQDLARNNLVAGFLRALEYYQGILFLTTNRVGTFDEAFISRIHIMIHYPPLTNADREAVWEGFFKKLVEEQGETMTIPEDTRDYVVCDEVHRLKWNGREIRNAFQIAVALAQTEESRDKRGRIQVTREHIKSTVRMSRDFKEYLTKLYKKDETQRAAMAGIRDDTFGATGSGTGGARYS</sequence>
<dbReference type="PANTHER" id="PTHR46411:SF4">
    <property type="entry name" value="AAA+ ATPASE DOMAIN-CONTAINING PROTEIN"/>
    <property type="match status" value="1"/>
</dbReference>
<evidence type="ECO:0000256" key="1">
    <source>
        <dbReference type="SAM" id="MobiDB-lite"/>
    </source>
</evidence>
<dbReference type="EMBL" id="AHHD01000103">
    <property type="protein sequence ID" value="EKG19835.1"/>
    <property type="molecule type" value="Genomic_DNA"/>
</dbReference>
<dbReference type="Pfam" id="PF00004">
    <property type="entry name" value="AAA"/>
    <property type="match status" value="1"/>
</dbReference>
<dbReference type="PANTHER" id="PTHR46411">
    <property type="entry name" value="FAMILY ATPASE, PUTATIVE-RELATED"/>
    <property type="match status" value="1"/>
</dbReference>
<dbReference type="AlphaFoldDB" id="K2SSY8"/>
<evidence type="ECO:0000313" key="5">
    <source>
        <dbReference type="Proteomes" id="UP000007129"/>
    </source>
</evidence>
<comment type="caution">
    <text evidence="4">The sequence shown here is derived from an EMBL/GenBank/DDBJ whole genome shotgun (WGS) entry which is preliminary data.</text>
</comment>
<dbReference type="OrthoDB" id="10042665at2759"/>
<gene>
    <name evidence="4" type="ORF">MPH_02837</name>
</gene>
<dbReference type="eggNOG" id="KOG0742">
    <property type="taxonomic scope" value="Eukaryota"/>
</dbReference>
<feature type="region of interest" description="Disordered" evidence="1">
    <location>
        <begin position="490"/>
        <end position="516"/>
    </location>
</feature>
<dbReference type="GO" id="GO:0016887">
    <property type="term" value="F:ATP hydrolysis activity"/>
    <property type="evidence" value="ECO:0007669"/>
    <property type="project" value="InterPro"/>
</dbReference>
<evidence type="ECO:0000259" key="2">
    <source>
        <dbReference type="Pfam" id="PF00004"/>
    </source>
</evidence>
<proteinExistence type="predicted"/>
<protein>
    <submittedName>
        <fullName evidence="4">ATPase AAA-type core</fullName>
    </submittedName>
</protein>
<dbReference type="HOGENOM" id="CLU_004471_6_0_1"/>
<dbReference type="GO" id="GO:0005524">
    <property type="term" value="F:ATP binding"/>
    <property type="evidence" value="ECO:0007669"/>
    <property type="project" value="InterPro"/>
</dbReference>